<evidence type="ECO:0000256" key="6">
    <source>
        <dbReference type="ARBA" id="ARBA00023136"/>
    </source>
</evidence>
<feature type="chain" id="PRO_5040280305" description="Presenilin" evidence="9">
    <location>
        <begin position="20"/>
        <end position="576"/>
    </location>
</feature>
<keyword evidence="4" id="KW-0378">Hydrolase</keyword>
<dbReference type="GO" id="GO:0098554">
    <property type="term" value="C:cytoplasmic side of endoplasmic reticulum membrane"/>
    <property type="evidence" value="ECO:0007669"/>
    <property type="project" value="TreeGrafter"/>
</dbReference>
<feature type="transmembrane region" description="Helical" evidence="8">
    <location>
        <begin position="260"/>
        <end position="283"/>
    </location>
</feature>
<name>A0A9P1I637_9PELO</name>
<dbReference type="InterPro" id="IPR006639">
    <property type="entry name" value="Preselin/SPP"/>
</dbReference>
<evidence type="ECO:0000256" key="2">
    <source>
        <dbReference type="ARBA" id="ARBA00006859"/>
    </source>
</evidence>
<evidence type="ECO:0000256" key="9">
    <source>
        <dbReference type="SAM" id="SignalP"/>
    </source>
</evidence>
<dbReference type="Proteomes" id="UP001152747">
    <property type="component" value="Unassembled WGS sequence"/>
</dbReference>
<feature type="transmembrane region" description="Helical" evidence="8">
    <location>
        <begin position="210"/>
        <end position="231"/>
    </location>
</feature>
<dbReference type="Pfam" id="PF04258">
    <property type="entry name" value="Peptidase_A22B"/>
    <property type="match status" value="1"/>
</dbReference>
<gene>
    <name evidence="10" type="ORF">CAMP_LOCUS1398</name>
</gene>
<evidence type="ECO:0000256" key="7">
    <source>
        <dbReference type="SAM" id="MobiDB-lite"/>
    </source>
</evidence>
<evidence type="ECO:0000256" key="4">
    <source>
        <dbReference type="ARBA" id="ARBA00022801"/>
    </source>
</evidence>
<dbReference type="SMART" id="SM00730">
    <property type="entry name" value="PSN"/>
    <property type="match status" value="1"/>
</dbReference>
<feature type="signal peptide" evidence="9">
    <location>
        <begin position="1"/>
        <end position="19"/>
    </location>
</feature>
<dbReference type="GO" id="GO:0098553">
    <property type="term" value="C:lumenal side of endoplasmic reticulum membrane"/>
    <property type="evidence" value="ECO:0007669"/>
    <property type="project" value="TreeGrafter"/>
</dbReference>
<accession>A0A9P1I637</accession>
<dbReference type="InterPro" id="IPR007369">
    <property type="entry name" value="Peptidase_A22B_SPP"/>
</dbReference>
<evidence type="ECO:0000256" key="5">
    <source>
        <dbReference type="ARBA" id="ARBA00022989"/>
    </source>
</evidence>
<evidence type="ECO:0000256" key="1">
    <source>
        <dbReference type="ARBA" id="ARBA00004127"/>
    </source>
</evidence>
<reference evidence="10" key="1">
    <citation type="submission" date="2022-11" db="EMBL/GenBank/DDBJ databases">
        <authorList>
            <person name="Kikuchi T."/>
        </authorList>
    </citation>
    <scope>NUCLEOTIDE SEQUENCE</scope>
    <source>
        <strain evidence="10">PS1010</strain>
    </source>
</reference>
<dbReference type="GO" id="GO:0042500">
    <property type="term" value="F:aspartic endopeptidase activity, intramembrane cleaving"/>
    <property type="evidence" value="ECO:0007669"/>
    <property type="project" value="InterPro"/>
</dbReference>
<protein>
    <recommendedName>
        <fullName evidence="12">Presenilin</fullName>
    </recommendedName>
</protein>
<organism evidence="10 11">
    <name type="scientific">Caenorhabditis angaria</name>
    <dbReference type="NCBI Taxonomy" id="860376"/>
    <lineage>
        <taxon>Eukaryota</taxon>
        <taxon>Metazoa</taxon>
        <taxon>Ecdysozoa</taxon>
        <taxon>Nematoda</taxon>
        <taxon>Chromadorea</taxon>
        <taxon>Rhabditida</taxon>
        <taxon>Rhabditina</taxon>
        <taxon>Rhabditomorpha</taxon>
        <taxon>Rhabditoidea</taxon>
        <taxon>Rhabditidae</taxon>
        <taxon>Peloderinae</taxon>
        <taxon>Caenorhabditis</taxon>
    </lineage>
</organism>
<keyword evidence="5 8" id="KW-1133">Transmembrane helix</keyword>
<feature type="transmembrane region" description="Helical" evidence="8">
    <location>
        <begin position="289"/>
        <end position="307"/>
    </location>
</feature>
<evidence type="ECO:0000313" key="10">
    <source>
        <dbReference type="EMBL" id="CAI5438761.1"/>
    </source>
</evidence>
<dbReference type="InterPro" id="IPR042524">
    <property type="entry name" value="Presenilin_C"/>
</dbReference>
<keyword evidence="9" id="KW-0732">Signal</keyword>
<comment type="similarity">
    <text evidence="2">Belongs to the peptidase A22B family.</text>
</comment>
<sequence length="576" mass="65655">MRPFLILTLSICCIQLVSSREFHDYSTSYVFVSATNKKTGETTQVCGNYQQYREYNRFLAETYDEAKPFSLRRWRDIPENTKICPVPKDTKKYTNSIIPLKYRIDDDGSSCTRPFVATSTSFRNASQFQVQTIEDHNGAATLFLLQKGRQFVQGWKDYLFSEFYDPYIKNGSIPTFYMYESVFEDVLKIAEIEDDIELRIHRPKNPKIDLSMVVIWFIAVFCVSAGGFWAFHRHGLGKDTQLAEATVETSEKDDSCCNRYGNYLAIGIVMVLLITVIMLGYYFRSILVFFFNIMLVIFGTSSVHGCLRALLSNFSFSKYGCVLISAIFCIIWYFVRLQSYAFIMLDFINVTLCLHILKSLRLPSLKWISILMICMFVYDAIMVFATPMWTRNGCSVMLEVATGIDCSSGKSNHSGYPLPPIESASSPEKFPMLMQVMHFDPMLSCIDTEVERGYQMTILGLGDIIIPGYLVAHSFTMNGFDEKTRLLYGIICIIGYGFGLIATFIALTLMKMAQPALIYLVPFTLIPICVLALIRKEFSNVWNGVPFETLQSNSARNEEDTQTMVEKESNNTPESV</sequence>
<evidence type="ECO:0008006" key="12">
    <source>
        <dbReference type="Google" id="ProtNLM"/>
    </source>
</evidence>
<comment type="subcellular location">
    <subcellularLocation>
        <location evidence="1">Endomembrane system</location>
        <topology evidence="1">Multi-pass membrane protein</topology>
    </subcellularLocation>
</comment>
<feature type="region of interest" description="Disordered" evidence="7">
    <location>
        <begin position="553"/>
        <end position="576"/>
    </location>
</feature>
<evidence type="ECO:0000256" key="3">
    <source>
        <dbReference type="ARBA" id="ARBA00022692"/>
    </source>
</evidence>
<feature type="transmembrane region" description="Helical" evidence="8">
    <location>
        <begin position="516"/>
        <end position="534"/>
    </location>
</feature>
<dbReference type="PANTHER" id="PTHR12174:SF103">
    <property type="entry name" value="INTRAMEMBRANE PROTEASE (IMPAS) FAMILY"/>
    <property type="match status" value="1"/>
</dbReference>
<dbReference type="PANTHER" id="PTHR12174">
    <property type="entry name" value="SIGNAL PEPTIDE PEPTIDASE"/>
    <property type="match status" value="1"/>
</dbReference>
<dbReference type="GO" id="GO:0005765">
    <property type="term" value="C:lysosomal membrane"/>
    <property type="evidence" value="ECO:0007669"/>
    <property type="project" value="TreeGrafter"/>
</dbReference>
<feature type="transmembrane region" description="Helical" evidence="8">
    <location>
        <begin position="367"/>
        <end position="389"/>
    </location>
</feature>
<feature type="transmembrane region" description="Helical" evidence="8">
    <location>
        <begin position="319"/>
        <end position="335"/>
    </location>
</feature>
<dbReference type="Gene3D" id="1.10.472.100">
    <property type="entry name" value="Presenilin"/>
    <property type="match status" value="1"/>
</dbReference>
<evidence type="ECO:0000313" key="11">
    <source>
        <dbReference type="Proteomes" id="UP001152747"/>
    </source>
</evidence>
<dbReference type="GO" id="GO:0030660">
    <property type="term" value="C:Golgi-associated vesicle membrane"/>
    <property type="evidence" value="ECO:0007669"/>
    <property type="project" value="TreeGrafter"/>
</dbReference>
<keyword evidence="6 8" id="KW-0472">Membrane</keyword>
<keyword evidence="3 8" id="KW-0812">Transmembrane</keyword>
<dbReference type="AlphaFoldDB" id="A0A9P1I637"/>
<evidence type="ECO:0000256" key="8">
    <source>
        <dbReference type="SAM" id="Phobius"/>
    </source>
</evidence>
<dbReference type="GO" id="GO:0033619">
    <property type="term" value="P:membrane protein proteolysis"/>
    <property type="evidence" value="ECO:0007669"/>
    <property type="project" value="TreeGrafter"/>
</dbReference>
<comment type="caution">
    <text evidence="10">The sequence shown here is derived from an EMBL/GenBank/DDBJ whole genome shotgun (WGS) entry which is preliminary data.</text>
</comment>
<keyword evidence="11" id="KW-1185">Reference proteome</keyword>
<feature type="transmembrane region" description="Helical" evidence="8">
    <location>
        <begin position="487"/>
        <end position="510"/>
    </location>
</feature>
<dbReference type="OrthoDB" id="29661at2759"/>
<proteinExistence type="inferred from homology"/>
<dbReference type="EMBL" id="CANHGI010000001">
    <property type="protein sequence ID" value="CAI5438761.1"/>
    <property type="molecule type" value="Genomic_DNA"/>
</dbReference>